<protein>
    <recommendedName>
        <fullName evidence="2">DUF6589 domain-containing protein</fullName>
    </recommendedName>
</protein>
<dbReference type="Proteomes" id="UP000772434">
    <property type="component" value="Unassembled WGS sequence"/>
</dbReference>
<comment type="caution">
    <text evidence="3">The sequence shown here is derived from an EMBL/GenBank/DDBJ whole genome shotgun (WGS) entry which is preliminary data.</text>
</comment>
<gene>
    <name evidence="3" type="ORF">BDP27DRAFT_488328</name>
</gene>
<sequence length="93" mass="10161">MLGRSGYKEGSPWQAPKKDASSADVGVALPKTKKKSGKGKSESDKTPFIGDETLARSTRLIYDGLLFRLAKNATHHGDAGCLWECLKVRLKQK</sequence>
<evidence type="ECO:0000313" key="3">
    <source>
        <dbReference type="EMBL" id="KAF9077752.1"/>
    </source>
</evidence>
<dbReference type="EMBL" id="JADNRY010000003">
    <property type="protein sequence ID" value="KAF9077752.1"/>
    <property type="molecule type" value="Genomic_DNA"/>
</dbReference>
<evidence type="ECO:0000313" key="4">
    <source>
        <dbReference type="Proteomes" id="UP000772434"/>
    </source>
</evidence>
<organism evidence="3 4">
    <name type="scientific">Rhodocollybia butyracea</name>
    <dbReference type="NCBI Taxonomy" id="206335"/>
    <lineage>
        <taxon>Eukaryota</taxon>
        <taxon>Fungi</taxon>
        <taxon>Dikarya</taxon>
        <taxon>Basidiomycota</taxon>
        <taxon>Agaricomycotina</taxon>
        <taxon>Agaricomycetes</taxon>
        <taxon>Agaricomycetidae</taxon>
        <taxon>Agaricales</taxon>
        <taxon>Marasmiineae</taxon>
        <taxon>Omphalotaceae</taxon>
        <taxon>Rhodocollybia</taxon>
    </lineage>
</organism>
<dbReference type="Pfam" id="PF20231">
    <property type="entry name" value="DUF6589"/>
    <property type="match status" value="1"/>
</dbReference>
<accession>A0A9P5QAJ8</accession>
<keyword evidence="4" id="KW-1185">Reference proteome</keyword>
<feature type="region of interest" description="Disordered" evidence="1">
    <location>
        <begin position="1"/>
        <end position="49"/>
    </location>
</feature>
<proteinExistence type="predicted"/>
<feature type="domain" description="DUF6589" evidence="2">
    <location>
        <begin position="39"/>
        <end position="88"/>
    </location>
</feature>
<evidence type="ECO:0000259" key="2">
    <source>
        <dbReference type="Pfam" id="PF20231"/>
    </source>
</evidence>
<evidence type="ECO:0000256" key="1">
    <source>
        <dbReference type="SAM" id="MobiDB-lite"/>
    </source>
</evidence>
<dbReference type="AlphaFoldDB" id="A0A9P5QAJ8"/>
<name>A0A9P5QAJ8_9AGAR</name>
<reference evidence="3" key="1">
    <citation type="submission" date="2020-11" db="EMBL/GenBank/DDBJ databases">
        <authorList>
            <consortium name="DOE Joint Genome Institute"/>
            <person name="Ahrendt S."/>
            <person name="Riley R."/>
            <person name="Andreopoulos W."/>
            <person name="Labutti K."/>
            <person name="Pangilinan J."/>
            <person name="Ruiz-Duenas F.J."/>
            <person name="Barrasa J.M."/>
            <person name="Sanchez-Garcia M."/>
            <person name="Camarero S."/>
            <person name="Miyauchi S."/>
            <person name="Serrano A."/>
            <person name="Linde D."/>
            <person name="Babiker R."/>
            <person name="Drula E."/>
            <person name="Ayuso-Fernandez I."/>
            <person name="Pacheco R."/>
            <person name="Padilla G."/>
            <person name="Ferreira P."/>
            <person name="Barriuso J."/>
            <person name="Kellner H."/>
            <person name="Castanera R."/>
            <person name="Alfaro M."/>
            <person name="Ramirez L."/>
            <person name="Pisabarro A.G."/>
            <person name="Kuo A."/>
            <person name="Tritt A."/>
            <person name="Lipzen A."/>
            <person name="He G."/>
            <person name="Yan M."/>
            <person name="Ng V."/>
            <person name="Cullen D."/>
            <person name="Martin F."/>
            <person name="Rosso M.-N."/>
            <person name="Henrissat B."/>
            <person name="Hibbett D."/>
            <person name="Martinez A.T."/>
            <person name="Grigoriev I.V."/>
        </authorList>
    </citation>
    <scope>NUCLEOTIDE SEQUENCE</scope>
    <source>
        <strain evidence="3">AH 40177</strain>
    </source>
</reference>
<dbReference type="InterPro" id="IPR046496">
    <property type="entry name" value="DUF6589"/>
</dbReference>